<dbReference type="RefSeq" id="WP_386424402.1">
    <property type="nucleotide sequence ID" value="NZ_JBHSBB010000001.1"/>
</dbReference>
<evidence type="ECO:0000313" key="2">
    <source>
        <dbReference type="Proteomes" id="UP001595765"/>
    </source>
</evidence>
<protein>
    <submittedName>
        <fullName evidence="1">Uncharacterized protein</fullName>
    </submittedName>
</protein>
<reference evidence="2" key="1">
    <citation type="journal article" date="2019" name="Int. J. Syst. Evol. Microbiol.">
        <title>The Global Catalogue of Microorganisms (GCM) 10K type strain sequencing project: providing services to taxonomists for standard genome sequencing and annotation.</title>
        <authorList>
            <consortium name="The Broad Institute Genomics Platform"/>
            <consortium name="The Broad Institute Genome Sequencing Center for Infectious Disease"/>
            <person name="Wu L."/>
            <person name="Ma J."/>
        </authorList>
    </citation>
    <scope>NUCLEOTIDE SEQUENCE [LARGE SCALE GENOMIC DNA]</scope>
    <source>
        <strain evidence="2">CGMCC 4.7237</strain>
    </source>
</reference>
<comment type="caution">
    <text evidence="1">The sequence shown here is derived from an EMBL/GenBank/DDBJ whole genome shotgun (WGS) entry which is preliminary data.</text>
</comment>
<sequence>MVTSLAVVFAAVVGSAAYHIGSRLQKVQQELRLLTMGLQNLARIGEAQLTAADDERAGRRMAAAGAAATTVTFSRAEIHQPKPETGELGIGVFGVRNNGSEAVFALGLTRSAADGPPREATPRGIGVIEIVELTLVLPPDEPALELAEVALWYRDSFGQLWVRRFADHRATFVPAEEAPVEEVPVAEVPVETLPVEEPEADRT</sequence>
<organism evidence="1 2">
    <name type="scientific">Streptomyces polygonati</name>
    <dbReference type="NCBI Taxonomy" id="1617087"/>
    <lineage>
        <taxon>Bacteria</taxon>
        <taxon>Bacillati</taxon>
        <taxon>Actinomycetota</taxon>
        <taxon>Actinomycetes</taxon>
        <taxon>Kitasatosporales</taxon>
        <taxon>Streptomycetaceae</taxon>
        <taxon>Streptomyces</taxon>
    </lineage>
</organism>
<accession>A0ABV8HCR3</accession>
<dbReference type="EMBL" id="JBHSBB010000001">
    <property type="protein sequence ID" value="MFC4029854.1"/>
    <property type="molecule type" value="Genomic_DNA"/>
</dbReference>
<keyword evidence="2" id="KW-1185">Reference proteome</keyword>
<gene>
    <name evidence="1" type="ORF">ACFO3J_00045</name>
</gene>
<evidence type="ECO:0000313" key="1">
    <source>
        <dbReference type="EMBL" id="MFC4029854.1"/>
    </source>
</evidence>
<name>A0ABV8HCR3_9ACTN</name>
<dbReference type="Proteomes" id="UP001595765">
    <property type="component" value="Unassembled WGS sequence"/>
</dbReference>
<proteinExistence type="predicted"/>